<protein>
    <submittedName>
        <fullName evidence="1">Uncharacterized protein</fullName>
    </submittedName>
</protein>
<evidence type="ECO:0000313" key="1">
    <source>
        <dbReference type="EMBL" id="MFD1985898.1"/>
    </source>
</evidence>
<proteinExistence type="predicted"/>
<organism evidence="1 2">
    <name type="scientific">Mesorhizobium newzealandense</name>
    <dbReference type="NCBI Taxonomy" id="1300302"/>
    <lineage>
        <taxon>Bacteria</taxon>
        <taxon>Pseudomonadati</taxon>
        <taxon>Pseudomonadota</taxon>
        <taxon>Alphaproteobacteria</taxon>
        <taxon>Hyphomicrobiales</taxon>
        <taxon>Phyllobacteriaceae</taxon>
        <taxon>Mesorhizobium</taxon>
    </lineage>
</organism>
<gene>
    <name evidence="1" type="ORF">ACFSOZ_25970</name>
</gene>
<evidence type="ECO:0000313" key="2">
    <source>
        <dbReference type="Proteomes" id="UP001597405"/>
    </source>
</evidence>
<sequence length="59" mass="6230">MTALYGAAEPCMIDGKLIVQFLDFRSRCRSLGYSDVAIASVTKLGPALLLAAIDSEVPA</sequence>
<dbReference type="EMBL" id="JBHUGZ010000017">
    <property type="protein sequence ID" value="MFD1985898.1"/>
    <property type="molecule type" value="Genomic_DNA"/>
</dbReference>
<dbReference type="RefSeq" id="WP_379102589.1">
    <property type="nucleotide sequence ID" value="NZ_JBHUGZ010000017.1"/>
</dbReference>
<comment type="caution">
    <text evidence="1">The sequence shown here is derived from an EMBL/GenBank/DDBJ whole genome shotgun (WGS) entry which is preliminary data.</text>
</comment>
<reference evidence="2" key="1">
    <citation type="journal article" date="2019" name="Int. J. Syst. Evol. Microbiol.">
        <title>The Global Catalogue of Microorganisms (GCM) 10K type strain sequencing project: providing services to taxonomists for standard genome sequencing and annotation.</title>
        <authorList>
            <consortium name="The Broad Institute Genomics Platform"/>
            <consortium name="The Broad Institute Genome Sequencing Center for Infectious Disease"/>
            <person name="Wu L."/>
            <person name="Ma J."/>
        </authorList>
    </citation>
    <scope>NUCLEOTIDE SEQUENCE [LARGE SCALE GENOMIC DNA]</scope>
    <source>
        <strain evidence="2">CGMCC 1.16225</strain>
    </source>
</reference>
<dbReference type="Proteomes" id="UP001597405">
    <property type="component" value="Unassembled WGS sequence"/>
</dbReference>
<accession>A0ABW4UEK9</accession>
<name>A0ABW4UEK9_9HYPH</name>
<keyword evidence="2" id="KW-1185">Reference proteome</keyword>